<evidence type="ECO:0000256" key="1">
    <source>
        <dbReference type="SAM" id="Phobius"/>
    </source>
</evidence>
<feature type="transmembrane region" description="Helical" evidence="1">
    <location>
        <begin position="110"/>
        <end position="134"/>
    </location>
</feature>
<organism evidence="2 3">
    <name type="scientific">Cenarchaeum symbiosum (strain A)</name>
    <dbReference type="NCBI Taxonomy" id="414004"/>
    <lineage>
        <taxon>Archaea</taxon>
        <taxon>Nitrososphaerota</taxon>
        <taxon>Candidatus Cenarchaeales</taxon>
        <taxon>Candidatus Cenarchaeaceae</taxon>
        <taxon>Candidatus Cenarchaeum</taxon>
    </lineage>
</organism>
<keyword evidence="1" id="KW-0812">Transmembrane</keyword>
<feature type="transmembrane region" description="Helical" evidence="1">
    <location>
        <begin position="453"/>
        <end position="474"/>
    </location>
</feature>
<dbReference type="EMBL" id="DP000238">
    <property type="protein sequence ID" value="ABK77632.1"/>
    <property type="molecule type" value="Genomic_DNA"/>
</dbReference>
<evidence type="ECO:0000313" key="2">
    <source>
        <dbReference type="EMBL" id="ABK77632.1"/>
    </source>
</evidence>
<keyword evidence="1" id="KW-1133">Transmembrane helix</keyword>
<dbReference type="EnsemblBacteria" id="ABK77632">
    <property type="protein sequence ID" value="ABK77632"/>
    <property type="gene ID" value="CENSYa_1000"/>
</dbReference>
<accession>A0RWB5</accession>
<dbReference type="Proteomes" id="UP000000758">
    <property type="component" value="Chromosome"/>
</dbReference>
<feature type="transmembrane region" description="Helical" evidence="1">
    <location>
        <begin position="390"/>
        <end position="413"/>
    </location>
</feature>
<feature type="transmembrane region" description="Helical" evidence="1">
    <location>
        <begin position="12"/>
        <end position="30"/>
    </location>
</feature>
<keyword evidence="1" id="KW-0472">Membrane</keyword>
<dbReference type="AlphaFoldDB" id="A0RWB5"/>
<feature type="transmembrane region" description="Helical" evidence="1">
    <location>
        <begin position="366"/>
        <end position="384"/>
    </location>
</feature>
<feature type="transmembrane region" description="Helical" evidence="1">
    <location>
        <begin position="42"/>
        <end position="65"/>
    </location>
</feature>
<name>A0RWB5_CENSY</name>
<keyword evidence="3" id="KW-1185">Reference proteome</keyword>
<protein>
    <submittedName>
        <fullName evidence="2">Uncharacterized protein</fullName>
    </submittedName>
</protein>
<feature type="transmembrane region" description="Helical" evidence="1">
    <location>
        <begin position="425"/>
        <end position="447"/>
    </location>
</feature>
<feature type="transmembrane region" description="Helical" evidence="1">
    <location>
        <begin position="141"/>
        <end position="159"/>
    </location>
</feature>
<gene>
    <name evidence="2" type="ordered locus">CENSYa_1000</name>
</gene>
<dbReference type="HOGENOM" id="CLU_541438_0_0_2"/>
<sequence length="503" mass="54513">MSDVRVTYSGLISLALGLLSALTGLIFVLIMTRSISEADLSAWTLIGGLFTYVLIIEPVISYWNIRQVARGGDSGRTAVLSGGLFASVGTVGFVIMAYFVFVGSDTDPEIILYAAALIPLQFLNSTLASVALGWRPHMASYGLVILDLVKIPTALLLVYQLDWGITGVIVSLAISYLVVDVVLAYLVREKLRGKFSVAYLRSWARLSWLPLFERFPTMVMLEVVIFSAITGGAAGLAHWTVALTSSSIAQHASRLVQSLHAKLLGGGSREYLQESLALLLYFALPFMAVSIVFAEPIVHALNPVYAGAVPAARMLAVVALLANLDALFINALRGIEKVDMSTDTSFRRYLRSDLFRLPKMMLAHKFVYWAVLAAGLALLTGVVQDRVDLVVAWSVIALITHVPFTAYFVLLARRRFAPRVDAVRITKYAGATAIVYAPAFLAIPHVLEYDGPLLVLLPALLGLVALTFAAYVLVTYAVDAHTRRLVGAVLGEVLSRTRGGARP</sequence>
<feature type="transmembrane region" description="Helical" evidence="1">
    <location>
        <begin position="165"/>
        <end position="187"/>
    </location>
</feature>
<feature type="transmembrane region" description="Helical" evidence="1">
    <location>
        <begin position="314"/>
        <end position="332"/>
    </location>
</feature>
<reference evidence="2 3" key="1">
    <citation type="journal article" date="2006" name="Proc. Natl. Acad. Sci. U.S.A.">
        <title>Genomic analysis of the uncultivated marine crenarchaeote Cenarchaeum symbiosum.</title>
        <authorList>
            <person name="Hallam S.J."/>
            <person name="Konstantinidis K.T."/>
            <person name="Putnam N."/>
            <person name="Schleper C."/>
            <person name="Watanabe Y."/>
            <person name="Sugahara J."/>
            <person name="Preston C."/>
            <person name="de la Torre J."/>
            <person name="Richardson P.M."/>
            <person name="DeLong E.F."/>
        </authorList>
    </citation>
    <scope>NUCLEOTIDE SEQUENCE [LARGE SCALE GENOMIC DNA]</scope>
    <source>
        <strain evidence="3">A</strain>
    </source>
</reference>
<proteinExistence type="predicted"/>
<feature type="transmembrane region" description="Helical" evidence="1">
    <location>
        <begin position="276"/>
        <end position="294"/>
    </location>
</feature>
<evidence type="ECO:0000313" key="3">
    <source>
        <dbReference type="Proteomes" id="UP000000758"/>
    </source>
</evidence>
<feature type="transmembrane region" description="Helical" evidence="1">
    <location>
        <begin position="77"/>
        <end position="104"/>
    </location>
</feature>
<dbReference type="STRING" id="414004.CENSYa_1000"/>
<dbReference type="KEGG" id="csy:CENSYa_1000"/>